<dbReference type="AlphaFoldDB" id="A0AAD7DEE8"/>
<dbReference type="PANTHER" id="PTHR35201:SF4">
    <property type="entry name" value="BETA-PINACENE SYNTHASE-RELATED"/>
    <property type="match status" value="1"/>
</dbReference>
<reference evidence="7" key="1">
    <citation type="submission" date="2023-03" db="EMBL/GenBank/DDBJ databases">
        <title>Massive genome expansion in bonnet fungi (Mycena s.s.) driven by repeated elements and novel gene families across ecological guilds.</title>
        <authorList>
            <consortium name="Lawrence Berkeley National Laboratory"/>
            <person name="Harder C.B."/>
            <person name="Miyauchi S."/>
            <person name="Viragh M."/>
            <person name="Kuo A."/>
            <person name="Thoen E."/>
            <person name="Andreopoulos B."/>
            <person name="Lu D."/>
            <person name="Skrede I."/>
            <person name="Drula E."/>
            <person name="Henrissat B."/>
            <person name="Morin E."/>
            <person name="Kohler A."/>
            <person name="Barry K."/>
            <person name="LaButti K."/>
            <person name="Morin E."/>
            <person name="Salamov A."/>
            <person name="Lipzen A."/>
            <person name="Mereny Z."/>
            <person name="Hegedus B."/>
            <person name="Baldrian P."/>
            <person name="Stursova M."/>
            <person name="Weitz H."/>
            <person name="Taylor A."/>
            <person name="Grigoriev I.V."/>
            <person name="Nagy L.G."/>
            <person name="Martin F."/>
            <person name="Kauserud H."/>
        </authorList>
    </citation>
    <scope>NUCLEOTIDE SEQUENCE</scope>
    <source>
        <strain evidence="7">CBHHK067</strain>
    </source>
</reference>
<dbReference type="SUPFAM" id="SSF48576">
    <property type="entry name" value="Terpenoid synthases"/>
    <property type="match status" value="1"/>
</dbReference>
<comment type="cofactor">
    <cofactor evidence="1 6">
        <name>Mg(2+)</name>
        <dbReference type="ChEBI" id="CHEBI:18420"/>
    </cofactor>
</comment>
<dbReference type="EMBL" id="JARKIE010000073">
    <property type="protein sequence ID" value="KAJ7689279.1"/>
    <property type="molecule type" value="Genomic_DNA"/>
</dbReference>
<evidence type="ECO:0000256" key="4">
    <source>
        <dbReference type="ARBA" id="ARBA00022842"/>
    </source>
</evidence>
<dbReference type="Pfam" id="PF19086">
    <property type="entry name" value="Terpene_syn_C_2"/>
    <property type="match status" value="1"/>
</dbReference>
<dbReference type="Gene3D" id="1.10.600.10">
    <property type="entry name" value="Farnesyl Diphosphate Synthase"/>
    <property type="match status" value="1"/>
</dbReference>
<comment type="similarity">
    <text evidence="2 6">Belongs to the terpene synthase family.</text>
</comment>
<dbReference type="InterPro" id="IPR034686">
    <property type="entry name" value="Terpene_cyclase-like_2"/>
</dbReference>
<evidence type="ECO:0000313" key="8">
    <source>
        <dbReference type="Proteomes" id="UP001221757"/>
    </source>
</evidence>
<sequence>MHLQDLRAQSFKLPGLRQTLSTFELKINPHHKAAEEQACTKFDSYHLYTDDKREKYFGHDIAQLCAWVYPETRTQAHLESCIALLLWLLAYDDLADESGHKKNIEGIKLGGDISRQVLENPHGPAPTFKFARMLQDIFRTMKATGSEGACSRFSKAFDFYVQAAVRQTSHRVDEHTPTVEEFVELRRSAGGVRLTIGKCMLLVCFSPLIYVPAAFIEYAMELNISDDVHNDAKMMSLIDAAVDIICWTNDICSFNKEQSHGDNQNLVYCAFVEKNCTLQEAIDFIGNMVVTRVEEFLLLRDDVKGSAVPDVVIFLKGLEHWISGSLHWSYNTNRYFSYPPVEDGQVIRLYQRKEDPDPLSVEHVENFSASTHVEHVEH</sequence>
<dbReference type="GO" id="GO:0008299">
    <property type="term" value="P:isoprenoid biosynthetic process"/>
    <property type="evidence" value="ECO:0007669"/>
    <property type="project" value="UniProtKB-ARBA"/>
</dbReference>
<keyword evidence="8" id="KW-1185">Reference proteome</keyword>
<dbReference type="EC" id="4.2.3.-" evidence="6"/>
<comment type="caution">
    <text evidence="7">The sequence shown here is derived from an EMBL/GenBank/DDBJ whole genome shotgun (WGS) entry which is preliminary data.</text>
</comment>
<evidence type="ECO:0000256" key="5">
    <source>
        <dbReference type="ARBA" id="ARBA00023239"/>
    </source>
</evidence>
<name>A0AAD7DEE8_MYCRO</name>
<gene>
    <name evidence="7" type="ORF">B0H17DRAFT_1202401</name>
</gene>
<evidence type="ECO:0000256" key="2">
    <source>
        <dbReference type="ARBA" id="ARBA00006333"/>
    </source>
</evidence>
<evidence type="ECO:0000256" key="3">
    <source>
        <dbReference type="ARBA" id="ARBA00022723"/>
    </source>
</evidence>
<evidence type="ECO:0000313" key="7">
    <source>
        <dbReference type="EMBL" id="KAJ7689279.1"/>
    </source>
</evidence>
<dbReference type="Proteomes" id="UP001221757">
    <property type="component" value="Unassembled WGS sequence"/>
</dbReference>
<proteinExistence type="inferred from homology"/>
<dbReference type="SFLD" id="SFLDG01020">
    <property type="entry name" value="Terpene_Cyclase_Like_2"/>
    <property type="match status" value="1"/>
</dbReference>
<dbReference type="SFLD" id="SFLDS00005">
    <property type="entry name" value="Isoprenoid_Synthase_Type_I"/>
    <property type="match status" value="1"/>
</dbReference>
<evidence type="ECO:0000256" key="1">
    <source>
        <dbReference type="ARBA" id="ARBA00001946"/>
    </source>
</evidence>
<dbReference type="InterPro" id="IPR008949">
    <property type="entry name" value="Isoprenoid_synthase_dom_sf"/>
</dbReference>
<evidence type="ECO:0000256" key="6">
    <source>
        <dbReference type="RuleBase" id="RU366034"/>
    </source>
</evidence>
<keyword evidence="3 6" id="KW-0479">Metal-binding</keyword>
<organism evidence="7 8">
    <name type="scientific">Mycena rosella</name>
    <name type="common">Pink bonnet</name>
    <name type="synonym">Agaricus rosellus</name>
    <dbReference type="NCBI Taxonomy" id="1033263"/>
    <lineage>
        <taxon>Eukaryota</taxon>
        <taxon>Fungi</taxon>
        <taxon>Dikarya</taxon>
        <taxon>Basidiomycota</taxon>
        <taxon>Agaricomycotina</taxon>
        <taxon>Agaricomycetes</taxon>
        <taxon>Agaricomycetidae</taxon>
        <taxon>Agaricales</taxon>
        <taxon>Marasmiineae</taxon>
        <taxon>Mycenaceae</taxon>
        <taxon>Mycena</taxon>
    </lineage>
</organism>
<accession>A0AAD7DEE8</accession>
<protein>
    <recommendedName>
        <fullName evidence="6">Terpene synthase</fullName>
        <ecNumber evidence="6">4.2.3.-</ecNumber>
    </recommendedName>
</protein>
<dbReference type="GO" id="GO:0046872">
    <property type="term" value="F:metal ion binding"/>
    <property type="evidence" value="ECO:0007669"/>
    <property type="project" value="UniProtKB-KW"/>
</dbReference>
<dbReference type="GO" id="GO:0010333">
    <property type="term" value="F:terpene synthase activity"/>
    <property type="evidence" value="ECO:0007669"/>
    <property type="project" value="InterPro"/>
</dbReference>
<dbReference type="PANTHER" id="PTHR35201">
    <property type="entry name" value="TERPENE SYNTHASE"/>
    <property type="match status" value="1"/>
</dbReference>
<keyword evidence="4 6" id="KW-0460">Magnesium</keyword>
<keyword evidence="5 6" id="KW-0456">Lyase</keyword>